<evidence type="ECO:0000256" key="1">
    <source>
        <dbReference type="ARBA" id="ARBA00022574"/>
    </source>
</evidence>
<evidence type="ECO:0000313" key="7">
    <source>
        <dbReference type="Proteomes" id="UP000807504"/>
    </source>
</evidence>
<evidence type="ECO:0000259" key="4">
    <source>
        <dbReference type="PROSITE" id="PS50003"/>
    </source>
</evidence>
<dbReference type="InterPro" id="IPR001680">
    <property type="entry name" value="WD40_rpt"/>
</dbReference>
<dbReference type="SUPFAM" id="SSF50978">
    <property type="entry name" value="WD40 repeat-like"/>
    <property type="match status" value="1"/>
</dbReference>
<feature type="domain" description="F-box" evidence="5">
    <location>
        <begin position="57"/>
        <end position="104"/>
    </location>
</feature>
<comment type="caution">
    <text evidence="6">The sequence shown here is derived from an EMBL/GenBank/DDBJ whole genome shotgun (WGS) entry which is preliminary data.</text>
</comment>
<evidence type="ECO:0000256" key="3">
    <source>
        <dbReference type="PROSITE-ProRule" id="PRU00221"/>
    </source>
</evidence>
<dbReference type="InterPro" id="IPR001810">
    <property type="entry name" value="F-box_dom"/>
</dbReference>
<dbReference type="Gene3D" id="1.20.1280.50">
    <property type="match status" value="1"/>
</dbReference>
<keyword evidence="1 3" id="KW-0853">WD repeat</keyword>
<dbReference type="PROSITE" id="PS50003">
    <property type="entry name" value="PH_DOMAIN"/>
    <property type="match status" value="1"/>
</dbReference>
<dbReference type="SUPFAM" id="SSF81383">
    <property type="entry name" value="F-box domain"/>
    <property type="match status" value="1"/>
</dbReference>
<dbReference type="InterPro" id="IPR042627">
    <property type="entry name" value="FBXW2"/>
</dbReference>
<dbReference type="CDD" id="cd22131">
    <property type="entry name" value="F-box_FBXW2"/>
    <property type="match status" value="1"/>
</dbReference>
<dbReference type="AlphaFoldDB" id="A0A8T0FVQ3"/>
<dbReference type="PROSITE" id="PS50181">
    <property type="entry name" value="FBOX"/>
    <property type="match status" value="1"/>
</dbReference>
<dbReference type="Pfam" id="PF00400">
    <property type="entry name" value="WD40"/>
    <property type="match status" value="1"/>
</dbReference>
<protein>
    <submittedName>
        <fullName evidence="6">F-box/WD repeat-containing protein 2</fullName>
    </submittedName>
</protein>
<dbReference type="InterPro" id="IPR036322">
    <property type="entry name" value="WD40_repeat_dom_sf"/>
</dbReference>
<evidence type="ECO:0000256" key="2">
    <source>
        <dbReference type="ARBA" id="ARBA00022737"/>
    </source>
</evidence>
<dbReference type="Pfam" id="PF12937">
    <property type="entry name" value="F-box-like"/>
    <property type="match status" value="1"/>
</dbReference>
<dbReference type="Gene3D" id="2.130.10.10">
    <property type="entry name" value="YVTN repeat-like/Quinoprotein amine dehydrogenase"/>
    <property type="match status" value="1"/>
</dbReference>
<dbReference type="InterPro" id="IPR036047">
    <property type="entry name" value="F-box-like_dom_sf"/>
</dbReference>
<accession>A0A8T0FVQ3</accession>
<dbReference type="PANTHER" id="PTHR44436:SF1">
    <property type="entry name" value="F-BOX_WD REPEAT-CONTAINING PROTEIN 2"/>
    <property type="match status" value="1"/>
</dbReference>
<dbReference type="Proteomes" id="UP000807504">
    <property type="component" value="Unassembled WGS sequence"/>
</dbReference>
<dbReference type="PROSITE" id="PS50294">
    <property type="entry name" value="WD_REPEATS_REGION"/>
    <property type="match status" value="1"/>
</dbReference>
<name>A0A8T0FVQ3_ARGBR</name>
<dbReference type="EMBL" id="JABXBU010000002">
    <property type="protein sequence ID" value="KAF8794816.1"/>
    <property type="molecule type" value="Genomic_DNA"/>
</dbReference>
<dbReference type="SMART" id="SM00256">
    <property type="entry name" value="FBOX"/>
    <property type="match status" value="1"/>
</dbReference>
<feature type="repeat" description="WD" evidence="3">
    <location>
        <begin position="228"/>
        <end position="269"/>
    </location>
</feature>
<dbReference type="InterPro" id="IPR001849">
    <property type="entry name" value="PH_domain"/>
</dbReference>
<dbReference type="InterPro" id="IPR015943">
    <property type="entry name" value="WD40/YVTN_repeat-like_dom_sf"/>
</dbReference>
<gene>
    <name evidence="6" type="ORF">HNY73_002746</name>
</gene>
<proteinExistence type="predicted"/>
<reference evidence="6" key="2">
    <citation type="submission" date="2020-06" db="EMBL/GenBank/DDBJ databases">
        <authorList>
            <person name="Sheffer M."/>
        </authorList>
    </citation>
    <scope>NUCLEOTIDE SEQUENCE</scope>
</reference>
<dbReference type="SMART" id="SM00320">
    <property type="entry name" value="WD40"/>
    <property type="match status" value="3"/>
</dbReference>
<sequence>MAAKSDGDFQEWLESVMEYYSNLSDVKRNFTIDCMIACSGSAQLSHLFAQTSLLLYRDFIKLLPVELKEHLLSFLDGKSLLICCCVCKSWNDIISSSPRIWQQACRRSGLLVDKDLDNGDAKYWKSYFIEMTKRLNDMKSYKCFSTKTYDRNLRRVTAVYYHKGKVATASDSKTIQIWDCGRDVCLLTIRTDSSVASIKFDDSILIASSYLGHMVSWDAISGQRLTEYMRHSGAIFTFDYSKDLNLLISGSSDNRIKIWALSNGYLYKTLSDHSCWVLKVMLCPYPAEKGSKHMDRQLLFSLDKTVIVVRLMTFISSDMSPDGLYITTLYSIKHGRSDDSALFTPGLHFDGEFLYYPKESFDNQKSSILCKWDVKQKCMASEMELNLKVRALLGVGKKYVVILTPWQHKTLPNFIVLDKDSFEKVALWNIPPSRRPIGPDCSQLCLGEKDWLDGLDGKNDQGVLLTAAIDENCVYVLKWLPRSSQEAT</sequence>
<reference evidence="6" key="1">
    <citation type="journal article" date="2020" name="bioRxiv">
        <title>Chromosome-level reference genome of the European wasp spider Argiope bruennichi: a resource for studies on range expansion and evolutionary adaptation.</title>
        <authorList>
            <person name="Sheffer M.M."/>
            <person name="Hoppe A."/>
            <person name="Krehenwinkel H."/>
            <person name="Uhl G."/>
            <person name="Kuss A.W."/>
            <person name="Jensen L."/>
            <person name="Jensen C."/>
            <person name="Gillespie R.G."/>
            <person name="Hoff K.J."/>
            <person name="Prost S."/>
        </authorList>
    </citation>
    <scope>NUCLEOTIDE SEQUENCE</scope>
</reference>
<feature type="domain" description="PH" evidence="4">
    <location>
        <begin position="1"/>
        <end position="21"/>
    </location>
</feature>
<evidence type="ECO:0000313" key="6">
    <source>
        <dbReference type="EMBL" id="KAF8794816.1"/>
    </source>
</evidence>
<keyword evidence="7" id="KW-1185">Reference proteome</keyword>
<keyword evidence="2" id="KW-0677">Repeat</keyword>
<organism evidence="6 7">
    <name type="scientific">Argiope bruennichi</name>
    <name type="common">Wasp spider</name>
    <name type="synonym">Aranea bruennichi</name>
    <dbReference type="NCBI Taxonomy" id="94029"/>
    <lineage>
        <taxon>Eukaryota</taxon>
        <taxon>Metazoa</taxon>
        <taxon>Ecdysozoa</taxon>
        <taxon>Arthropoda</taxon>
        <taxon>Chelicerata</taxon>
        <taxon>Arachnida</taxon>
        <taxon>Araneae</taxon>
        <taxon>Araneomorphae</taxon>
        <taxon>Entelegynae</taxon>
        <taxon>Araneoidea</taxon>
        <taxon>Araneidae</taxon>
        <taxon>Argiope</taxon>
    </lineage>
</organism>
<dbReference type="PANTHER" id="PTHR44436">
    <property type="entry name" value="F-BOX/WD REPEAT-CONTAINING PROTEIN 2"/>
    <property type="match status" value="1"/>
</dbReference>
<dbReference type="PROSITE" id="PS50082">
    <property type="entry name" value="WD_REPEATS_2"/>
    <property type="match status" value="1"/>
</dbReference>
<evidence type="ECO:0000259" key="5">
    <source>
        <dbReference type="PROSITE" id="PS50181"/>
    </source>
</evidence>